<dbReference type="VEuPathDB" id="GiardiaDB:GL50803_0017346"/>
<name>V6TJ96_GIAIN</name>
<reference evidence="2 3" key="2">
    <citation type="journal article" date="2013" name="Genome Biol. Evol.">
        <title>Genome sequencing of Giardia lamblia genotypes A2 and B isolates (DH and GS) and comparative analysis with the genomes of genotypes A1 and E (WB and Pig).</title>
        <authorList>
            <person name="Adam R.D."/>
            <person name="Dahlstrom E.W."/>
            <person name="Martens C.A."/>
            <person name="Bruno D.P."/>
            <person name="Barbian K.D."/>
            <person name="Ricklefs S.M."/>
            <person name="Hernandez M.M."/>
            <person name="Narla N.P."/>
            <person name="Patel R.B."/>
            <person name="Porcella S.F."/>
            <person name="Nash T.E."/>
        </authorList>
    </citation>
    <scope>NUCLEOTIDE SEQUENCE [LARGE SCALE GENOMIC DNA]</scope>
    <source>
        <strain evidence="2 3">DH</strain>
    </source>
</reference>
<organism evidence="2 3">
    <name type="scientific">Giardia intestinalis</name>
    <name type="common">Giardia lamblia</name>
    <dbReference type="NCBI Taxonomy" id="5741"/>
    <lineage>
        <taxon>Eukaryota</taxon>
        <taxon>Metamonada</taxon>
        <taxon>Diplomonadida</taxon>
        <taxon>Hexamitidae</taxon>
        <taxon>Giardiinae</taxon>
        <taxon>Giardia</taxon>
    </lineage>
</organism>
<evidence type="ECO:0000256" key="1">
    <source>
        <dbReference type="SAM" id="MobiDB-lite"/>
    </source>
</evidence>
<feature type="region of interest" description="Disordered" evidence="1">
    <location>
        <begin position="206"/>
        <end position="227"/>
    </location>
</feature>
<dbReference type="VEuPathDB" id="GiardiaDB:DHA2_150763"/>
<evidence type="ECO:0000313" key="3">
    <source>
        <dbReference type="Proteomes" id="UP000018320"/>
    </source>
</evidence>
<sequence>MVLLSIQPRGLSKGPQSSCTLDHGPQRQVVLARKDDEVYLRLKLDLFWAHARGVKRFGVLSDSVFTNCPSRADFYVPVNPWHYAVPTLREMSDSMHTEEDIRLTLEDRHPVLASILIGIPLQQCPGLVSRTFDGELAHQFREDTYLQHCKKRIIALSATDALKTLDRAIDFCAQLFDQTTIQKLRQDLGAPKASCPPMAISATKDARQGAHQTKVKRQTKAAPGTGPIDAFLRTIKK</sequence>
<dbReference type="AlphaFoldDB" id="V6TJ96"/>
<proteinExistence type="predicted"/>
<protein>
    <submittedName>
        <fullName evidence="2">Uncharacterized protein</fullName>
    </submittedName>
</protein>
<reference evidence="3" key="1">
    <citation type="submission" date="2012-02" db="EMBL/GenBank/DDBJ databases">
        <title>Genome sequencing of Giardia lamblia Genotypes A2 and B isolates (DH and GS) and comparative analysis with the genomes of Genotypes A1 and E (WB and Pig).</title>
        <authorList>
            <person name="Adam R."/>
            <person name="Dahlstrom E."/>
            <person name="Martens C."/>
            <person name="Bruno D."/>
            <person name="Barbian K."/>
            <person name="Porcella S.F."/>
            <person name="Nash T."/>
        </authorList>
    </citation>
    <scope>NUCLEOTIDE SEQUENCE</scope>
    <source>
        <strain evidence="3">DH</strain>
    </source>
</reference>
<dbReference type="VEuPathDB" id="GiardiaDB:QR46_0374"/>
<accession>V6TJ96</accession>
<dbReference type="VEuPathDB" id="GiardiaDB:GL50581_4406"/>
<dbReference type="Proteomes" id="UP000018320">
    <property type="component" value="Unassembled WGS sequence"/>
</dbReference>
<dbReference type="EMBL" id="AHGT01000013">
    <property type="protein sequence ID" value="ESU38382.1"/>
    <property type="molecule type" value="Genomic_DNA"/>
</dbReference>
<evidence type="ECO:0000313" key="2">
    <source>
        <dbReference type="EMBL" id="ESU38382.1"/>
    </source>
</evidence>
<gene>
    <name evidence="2" type="ORF">DHA2_150763</name>
</gene>
<comment type="caution">
    <text evidence="2">The sequence shown here is derived from an EMBL/GenBank/DDBJ whole genome shotgun (WGS) entry which is preliminary data.</text>
</comment>